<evidence type="ECO:0000313" key="4">
    <source>
        <dbReference type="Proteomes" id="UP000182409"/>
    </source>
</evidence>
<sequence length="630" mass="68903">MRNLRKSCIAGVAAILLATSAMPAMAGIPLLGKKKKEDLPARKLTPAQIALLDKAIAREAEVIKVVQERAPLVETYIQNMKPDPALLQIPASDQHFLGRVDFKKVLSGDTYETEDNHKAKGKLGFFKNSMSYIGGLNKQLHLQFNEVGFVQMILVDAHSFDKNTYKFGFVRNDFLGSVPTMVFDVEPASSKSRGRFFGRIWVERRNGNIVRFNGSFAGSEKDFREFYHFDSWRTNVQENLWLPTSFYVEESDPKSDEHTVKFKAVSNIWGYALKVPTGDAENVDVEVKGADDVSADAQDVSPLGAQRAWVQQAEDNVVTRLFQAGLLDAPSDFDKIMEQIAGNVLAYNNIQVARPIRVRTLLTEPLESLAIGNTIVLSKSLIDTTAVPGNANEQVNNLYAIIAFQVAHIIQGHRLDTKYAFNDRLLFPDTSAFTRIPMHHTDHDNEEAAKKTVELLSPKELNDASAQFGLYLAQLQARSKALTALNEPMIGDSLVKDPKTGVFWLQALVGKGGKLDMNDLKQNAAMPLASFLRFDPWTDQVVQMHPAYEPLLSSRDKMPFEVTPVYLKLSYYKAPTNALDAAAAAAAAAGANATTDAAGNAVAAPPASTGTTAPAAPVAAPSAGAPPNNQ</sequence>
<dbReference type="EMBL" id="FNSD01000001">
    <property type="protein sequence ID" value="SEC30052.1"/>
    <property type="molecule type" value="Genomic_DNA"/>
</dbReference>
<protein>
    <submittedName>
        <fullName evidence="3">Uncharacterized protein</fullName>
    </submittedName>
</protein>
<dbReference type="OrthoDB" id="103288at2"/>
<gene>
    <name evidence="3" type="ORF">SAMN05443244_3127</name>
</gene>
<reference evidence="3 4" key="1">
    <citation type="submission" date="2016-10" db="EMBL/GenBank/DDBJ databases">
        <authorList>
            <person name="de Groot N.N."/>
        </authorList>
    </citation>
    <scope>NUCLEOTIDE SEQUENCE [LARGE SCALE GENOMIC DNA]</scope>
    <source>
        <strain evidence="3 4">AB35.6</strain>
    </source>
</reference>
<feature type="signal peptide" evidence="2">
    <location>
        <begin position="1"/>
        <end position="26"/>
    </location>
</feature>
<proteinExistence type="predicted"/>
<dbReference type="RefSeq" id="WP_074654891.1">
    <property type="nucleotide sequence ID" value="NZ_FNSD01000001.1"/>
</dbReference>
<name>A0A1H4RDS9_9BACT</name>
<accession>A0A1H4RDS9</accession>
<organism evidence="3 4">
    <name type="scientific">Terriglobus roseus</name>
    <dbReference type="NCBI Taxonomy" id="392734"/>
    <lineage>
        <taxon>Bacteria</taxon>
        <taxon>Pseudomonadati</taxon>
        <taxon>Acidobacteriota</taxon>
        <taxon>Terriglobia</taxon>
        <taxon>Terriglobales</taxon>
        <taxon>Acidobacteriaceae</taxon>
        <taxon>Terriglobus</taxon>
    </lineage>
</organism>
<evidence type="ECO:0000313" key="3">
    <source>
        <dbReference type="EMBL" id="SEC30052.1"/>
    </source>
</evidence>
<dbReference type="AlphaFoldDB" id="A0A1H4RDS9"/>
<feature type="chain" id="PRO_5010249106" evidence="2">
    <location>
        <begin position="27"/>
        <end position="630"/>
    </location>
</feature>
<keyword evidence="2" id="KW-0732">Signal</keyword>
<dbReference type="Proteomes" id="UP000182409">
    <property type="component" value="Unassembled WGS sequence"/>
</dbReference>
<evidence type="ECO:0000256" key="2">
    <source>
        <dbReference type="SAM" id="SignalP"/>
    </source>
</evidence>
<evidence type="ECO:0000256" key="1">
    <source>
        <dbReference type="SAM" id="MobiDB-lite"/>
    </source>
</evidence>
<feature type="region of interest" description="Disordered" evidence="1">
    <location>
        <begin position="595"/>
        <end position="630"/>
    </location>
</feature>